<dbReference type="EMBL" id="AGNK02002795">
    <property type="status" value="NOT_ANNOTATED_CDS"/>
    <property type="molecule type" value="Genomic_DNA"/>
</dbReference>
<dbReference type="HOGENOM" id="CLU_2908378_0_0_1"/>
<sequence length="62" mass="7034">MEMVSSLVSKRTMGTITLVRPECRCAYSSPQSHGLSNLENRKEETILQVLGNTAIRYFIIFI</sequence>
<dbReference type="Proteomes" id="UP000004995">
    <property type="component" value="Unassembled WGS sequence"/>
</dbReference>
<protein>
    <submittedName>
        <fullName evidence="1">Uncharacterized protein</fullName>
    </submittedName>
</protein>
<reference evidence="1" key="2">
    <citation type="submission" date="2018-08" db="UniProtKB">
        <authorList>
            <consortium name="EnsemblPlants"/>
        </authorList>
    </citation>
    <scope>IDENTIFICATION</scope>
    <source>
        <strain evidence="1">Yugu1</strain>
    </source>
</reference>
<proteinExistence type="predicted"/>
<dbReference type="AlphaFoldDB" id="K3XPH1"/>
<keyword evidence="2" id="KW-1185">Reference proteome</keyword>
<reference evidence="2" key="1">
    <citation type="journal article" date="2012" name="Nat. Biotechnol.">
        <title>Reference genome sequence of the model plant Setaria.</title>
        <authorList>
            <person name="Bennetzen J.L."/>
            <person name="Schmutz J."/>
            <person name="Wang H."/>
            <person name="Percifield R."/>
            <person name="Hawkins J."/>
            <person name="Pontaroli A.C."/>
            <person name="Estep M."/>
            <person name="Feng L."/>
            <person name="Vaughn J.N."/>
            <person name="Grimwood J."/>
            <person name="Jenkins J."/>
            <person name="Barry K."/>
            <person name="Lindquist E."/>
            <person name="Hellsten U."/>
            <person name="Deshpande S."/>
            <person name="Wang X."/>
            <person name="Wu X."/>
            <person name="Mitros T."/>
            <person name="Triplett J."/>
            <person name="Yang X."/>
            <person name="Ye C.Y."/>
            <person name="Mauro-Herrera M."/>
            <person name="Wang L."/>
            <person name="Li P."/>
            <person name="Sharma M."/>
            <person name="Sharma R."/>
            <person name="Ronald P.C."/>
            <person name="Panaud O."/>
            <person name="Kellogg E.A."/>
            <person name="Brutnell T.P."/>
            <person name="Doust A.N."/>
            <person name="Tuskan G.A."/>
            <person name="Rokhsar D."/>
            <person name="Devos K.M."/>
        </authorList>
    </citation>
    <scope>NUCLEOTIDE SEQUENCE [LARGE SCALE GENOMIC DNA]</scope>
    <source>
        <strain evidence="2">cv. Yugu1</strain>
    </source>
</reference>
<dbReference type="Gramene" id="KQL03776">
    <property type="protein sequence ID" value="KQL03776"/>
    <property type="gene ID" value="SETIT_003797mg"/>
</dbReference>
<dbReference type="EnsemblPlants" id="KQL03776">
    <property type="protein sequence ID" value="KQL03776"/>
    <property type="gene ID" value="SETIT_003797mg"/>
</dbReference>
<accession>K3XPH1</accession>
<evidence type="ECO:0000313" key="1">
    <source>
        <dbReference type="EnsemblPlants" id="KQL03776"/>
    </source>
</evidence>
<name>K3XPH1_SETIT</name>
<organism evidence="1 2">
    <name type="scientific">Setaria italica</name>
    <name type="common">Foxtail millet</name>
    <name type="synonym">Panicum italicum</name>
    <dbReference type="NCBI Taxonomy" id="4555"/>
    <lineage>
        <taxon>Eukaryota</taxon>
        <taxon>Viridiplantae</taxon>
        <taxon>Streptophyta</taxon>
        <taxon>Embryophyta</taxon>
        <taxon>Tracheophyta</taxon>
        <taxon>Spermatophyta</taxon>
        <taxon>Magnoliopsida</taxon>
        <taxon>Liliopsida</taxon>
        <taxon>Poales</taxon>
        <taxon>Poaceae</taxon>
        <taxon>PACMAD clade</taxon>
        <taxon>Panicoideae</taxon>
        <taxon>Panicodae</taxon>
        <taxon>Paniceae</taxon>
        <taxon>Cenchrinae</taxon>
        <taxon>Setaria</taxon>
    </lineage>
</organism>
<evidence type="ECO:0000313" key="2">
    <source>
        <dbReference type="Proteomes" id="UP000004995"/>
    </source>
</evidence>
<dbReference type="InParanoid" id="K3XPH1"/>